<dbReference type="AlphaFoldDB" id="A0A4D6M811"/>
<dbReference type="Proteomes" id="UP000501690">
    <property type="component" value="Linkage Group LG6"/>
</dbReference>
<sequence length="52" mass="6118">MKFQFREFLSLFYGMFEQIMDVVSTSRLAPDATNKSISCPTYFLSTFHNQNK</sequence>
<organism evidence="1 2">
    <name type="scientific">Vigna unguiculata</name>
    <name type="common">Cowpea</name>
    <dbReference type="NCBI Taxonomy" id="3917"/>
    <lineage>
        <taxon>Eukaryota</taxon>
        <taxon>Viridiplantae</taxon>
        <taxon>Streptophyta</taxon>
        <taxon>Embryophyta</taxon>
        <taxon>Tracheophyta</taxon>
        <taxon>Spermatophyta</taxon>
        <taxon>Magnoliopsida</taxon>
        <taxon>eudicotyledons</taxon>
        <taxon>Gunneridae</taxon>
        <taxon>Pentapetalae</taxon>
        <taxon>rosids</taxon>
        <taxon>fabids</taxon>
        <taxon>Fabales</taxon>
        <taxon>Fabaceae</taxon>
        <taxon>Papilionoideae</taxon>
        <taxon>50 kb inversion clade</taxon>
        <taxon>NPAAA clade</taxon>
        <taxon>indigoferoid/millettioid clade</taxon>
        <taxon>Phaseoleae</taxon>
        <taxon>Vigna</taxon>
    </lineage>
</organism>
<accession>A0A4D6M811</accession>
<name>A0A4D6M811_VIGUN</name>
<dbReference type="EMBL" id="CP039350">
    <property type="protein sequence ID" value="QCD96820.1"/>
    <property type="molecule type" value="Genomic_DNA"/>
</dbReference>
<protein>
    <submittedName>
        <fullName evidence="1">Uncharacterized protein</fullName>
    </submittedName>
</protein>
<evidence type="ECO:0000313" key="1">
    <source>
        <dbReference type="EMBL" id="QCD96820.1"/>
    </source>
</evidence>
<reference evidence="1 2" key="1">
    <citation type="submission" date="2019-04" db="EMBL/GenBank/DDBJ databases">
        <title>An improved genome assembly and genetic linkage map for asparagus bean, Vigna unguiculata ssp. sesquipedialis.</title>
        <authorList>
            <person name="Xia Q."/>
            <person name="Zhang R."/>
            <person name="Dong Y."/>
        </authorList>
    </citation>
    <scope>NUCLEOTIDE SEQUENCE [LARGE SCALE GENOMIC DNA]</scope>
    <source>
        <tissue evidence="1">Leaf</tissue>
    </source>
</reference>
<gene>
    <name evidence="1" type="ORF">DEO72_LG6g1530</name>
</gene>
<proteinExistence type="predicted"/>
<evidence type="ECO:0000313" key="2">
    <source>
        <dbReference type="Proteomes" id="UP000501690"/>
    </source>
</evidence>
<keyword evidence="2" id="KW-1185">Reference proteome</keyword>